<dbReference type="AlphaFoldDB" id="A0A078A6F1"/>
<dbReference type="OrthoDB" id="10252009at2759"/>
<sequence>MNLTAASTFDQNIREDQDIDLLFEADDIPMKDESCANPNSVNQQFIEEHEKSLNGIYQYNIDTKIECNGLESDYFYLESDFISMVEQSNNEFIMPIQTIQVEYYTEELLQNLKKILEADQKVLQLMNQRDKENQLNQKRPNIARKTARAETSVIQGEVTTTAIIINNGKESELVYRGGVLVPQENPRLALAARTNERLIRFGLVNPRINDVYQLKKVLLNEEDIKRSPWLQRSREILSEEEIHFEMEIIQSMKDCVNDLNPSNSGKRMDSAENDFKYMTDQDYLAQKKEMNLIMPNLYLSGIEPTFQLHYLQKENIKSILTVANLIEPMFPDDFEYKIIDIDDNASCNLLQHFDECIDFIDTRIAEGKNVLVHCAVGVSRSASVVIAYVMKKKGLTRDEAMAFVRKSRPAIYPNSGFREQLLKFQEALKTSRQ</sequence>
<comment type="similarity">
    <text evidence="1">Belongs to the protein-tyrosine phosphatase family. Non-receptor class dual specificity subfamily.</text>
</comment>
<keyword evidence="8" id="KW-1185">Reference proteome</keyword>
<evidence type="ECO:0000256" key="2">
    <source>
        <dbReference type="ARBA" id="ARBA00022801"/>
    </source>
</evidence>
<dbReference type="CDD" id="cd14498">
    <property type="entry name" value="DSP"/>
    <property type="match status" value="1"/>
</dbReference>
<dbReference type="GO" id="GO:0004722">
    <property type="term" value="F:protein serine/threonine phosphatase activity"/>
    <property type="evidence" value="ECO:0007669"/>
    <property type="project" value="UniProtKB-EC"/>
</dbReference>
<protein>
    <submittedName>
        <fullName evidence="7">Dual specificity protein phosphatase 1</fullName>
    </submittedName>
</protein>
<dbReference type="InParanoid" id="A0A078A6F1"/>
<dbReference type="Pfam" id="PF00782">
    <property type="entry name" value="DSPc"/>
    <property type="match status" value="1"/>
</dbReference>
<dbReference type="GO" id="GO:0017017">
    <property type="term" value="F:MAP kinase tyrosine/serine/threonine phosphatase activity"/>
    <property type="evidence" value="ECO:0007669"/>
    <property type="project" value="TreeGrafter"/>
</dbReference>
<dbReference type="InterPro" id="IPR000387">
    <property type="entry name" value="Tyr_Pase_dom"/>
</dbReference>
<dbReference type="PROSITE" id="PS00383">
    <property type="entry name" value="TYR_PHOSPHATASE_1"/>
    <property type="match status" value="1"/>
</dbReference>
<evidence type="ECO:0000256" key="1">
    <source>
        <dbReference type="ARBA" id="ARBA00008601"/>
    </source>
</evidence>
<dbReference type="InterPro" id="IPR016130">
    <property type="entry name" value="Tyr_Pase_AS"/>
</dbReference>
<evidence type="ECO:0000259" key="6">
    <source>
        <dbReference type="PROSITE" id="PS50056"/>
    </source>
</evidence>
<organism evidence="7 8">
    <name type="scientific">Stylonychia lemnae</name>
    <name type="common">Ciliate</name>
    <dbReference type="NCBI Taxonomy" id="5949"/>
    <lineage>
        <taxon>Eukaryota</taxon>
        <taxon>Sar</taxon>
        <taxon>Alveolata</taxon>
        <taxon>Ciliophora</taxon>
        <taxon>Intramacronucleata</taxon>
        <taxon>Spirotrichea</taxon>
        <taxon>Stichotrichia</taxon>
        <taxon>Sporadotrichida</taxon>
        <taxon>Oxytrichidae</taxon>
        <taxon>Stylonychinae</taxon>
        <taxon>Stylonychia</taxon>
    </lineage>
</organism>
<dbReference type="PANTHER" id="PTHR10159:SF519">
    <property type="entry name" value="DUAL SPECIFICITY PROTEIN PHOSPHATASE MPK3"/>
    <property type="match status" value="1"/>
</dbReference>
<dbReference type="InterPro" id="IPR020422">
    <property type="entry name" value="TYR_PHOSPHATASE_DUAL_dom"/>
</dbReference>
<proteinExistence type="inferred from homology"/>
<dbReference type="GO" id="GO:0005737">
    <property type="term" value="C:cytoplasm"/>
    <property type="evidence" value="ECO:0007669"/>
    <property type="project" value="TreeGrafter"/>
</dbReference>
<dbReference type="GO" id="GO:0008330">
    <property type="term" value="F:protein tyrosine/threonine phosphatase activity"/>
    <property type="evidence" value="ECO:0007669"/>
    <property type="project" value="TreeGrafter"/>
</dbReference>
<dbReference type="GO" id="GO:0033550">
    <property type="term" value="F:MAP kinase tyrosine phosphatase activity"/>
    <property type="evidence" value="ECO:0007669"/>
    <property type="project" value="TreeGrafter"/>
</dbReference>
<evidence type="ECO:0000256" key="4">
    <source>
        <dbReference type="ARBA" id="ARBA00048336"/>
    </source>
</evidence>
<dbReference type="SUPFAM" id="SSF52799">
    <property type="entry name" value="(Phosphotyrosine protein) phosphatases II"/>
    <property type="match status" value="1"/>
</dbReference>
<dbReference type="GO" id="GO:0043409">
    <property type="term" value="P:negative regulation of MAPK cascade"/>
    <property type="evidence" value="ECO:0007669"/>
    <property type="project" value="TreeGrafter"/>
</dbReference>
<dbReference type="PROSITE" id="PS50056">
    <property type="entry name" value="TYR_PHOSPHATASE_2"/>
    <property type="match status" value="1"/>
</dbReference>
<reference evidence="7 8" key="1">
    <citation type="submission" date="2014-06" db="EMBL/GenBank/DDBJ databases">
        <authorList>
            <person name="Swart Estienne"/>
        </authorList>
    </citation>
    <scope>NUCLEOTIDE SEQUENCE [LARGE SCALE GENOMIC DNA]</scope>
    <source>
        <strain evidence="7 8">130c</strain>
    </source>
</reference>
<name>A0A078A6F1_STYLE</name>
<dbReference type="InterPro" id="IPR000340">
    <property type="entry name" value="Dual-sp_phosphatase_cat-dom"/>
</dbReference>
<dbReference type="FunFam" id="3.90.190.10:FF:000004">
    <property type="entry name" value="Protein phosphatase Slingshot homolog 2"/>
    <property type="match status" value="1"/>
</dbReference>
<keyword evidence="3" id="KW-0904">Protein phosphatase</keyword>
<dbReference type="Proteomes" id="UP000039865">
    <property type="component" value="Unassembled WGS sequence"/>
</dbReference>
<dbReference type="EMBL" id="CCKQ01006158">
    <property type="protein sequence ID" value="CDW77446.1"/>
    <property type="molecule type" value="Genomic_DNA"/>
</dbReference>
<dbReference type="InterPro" id="IPR029021">
    <property type="entry name" value="Prot-tyrosine_phosphatase-like"/>
</dbReference>
<gene>
    <name evidence="7" type="primary">Contig3083.g3293</name>
    <name evidence="7" type="ORF">STYLEM_6407</name>
</gene>
<evidence type="ECO:0000313" key="8">
    <source>
        <dbReference type="Proteomes" id="UP000039865"/>
    </source>
</evidence>
<comment type="catalytic activity">
    <reaction evidence="4">
        <text>O-phospho-L-threonyl-[protein] + H2O = L-threonyl-[protein] + phosphate</text>
        <dbReference type="Rhea" id="RHEA:47004"/>
        <dbReference type="Rhea" id="RHEA-COMP:11060"/>
        <dbReference type="Rhea" id="RHEA-COMP:11605"/>
        <dbReference type="ChEBI" id="CHEBI:15377"/>
        <dbReference type="ChEBI" id="CHEBI:30013"/>
        <dbReference type="ChEBI" id="CHEBI:43474"/>
        <dbReference type="ChEBI" id="CHEBI:61977"/>
        <dbReference type="EC" id="3.1.3.16"/>
    </reaction>
</comment>
<dbReference type="SMART" id="SM00195">
    <property type="entry name" value="DSPc"/>
    <property type="match status" value="1"/>
</dbReference>
<accession>A0A078A6F1</accession>
<feature type="domain" description="Tyrosine-protein phosphatase" evidence="5">
    <location>
        <begin position="289"/>
        <end position="430"/>
    </location>
</feature>
<dbReference type="PANTHER" id="PTHR10159">
    <property type="entry name" value="DUAL SPECIFICITY PROTEIN PHOSPHATASE"/>
    <property type="match status" value="1"/>
</dbReference>
<evidence type="ECO:0000313" key="7">
    <source>
        <dbReference type="EMBL" id="CDW77446.1"/>
    </source>
</evidence>
<dbReference type="Gene3D" id="3.90.190.10">
    <property type="entry name" value="Protein tyrosine phosphatase superfamily"/>
    <property type="match status" value="1"/>
</dbReference>
<evidence type="ECO:0000259" key="5">
    <source>
        <dbReference type="PROSITE" id="PS50054"/>
    </source>
</evidence>
<dbReference type="PROSITE" id="PS50054">
    <property type="entry name" value="TYR_PHOSPHATASE_DUAL"/>
    <property type="match status" value="1"/>
</dbReference>
<keyword evidence="2" id="KW-0378">Hydrolase</keyword>
<feature type="domain" description="Tyrosine specific protein phosphatases" evidence="6">
    <location>
        <begin position="351"/>
        <end position="411"/>
    </location>
</feature>
<evidence type="ECO:0000256" key="3">
    <source>
        <dbReference type="ARBA" id="ARBA00022912"/>
    </source>
</evidence>